<reference evidence="2 3" key="1">
    <citation type="submission" date="2022-04" db="EMBL/GenBank/DDBJ databases">
        <title>Positive selection, recombination, and allopatry shape intraspecific diversity of widespread and dominant cyanobacteria.</title>
        <authorList>
            <person name="Wei J."/>
            <person name="Shu W."/>
            <person name="Hu C."/>
        </authorList>
    </citation>
    <scope>NUCLEOTIDE SEQUENCE [LARGE SCALE GENOMIC DNA]</scope>
    <source>
        <strain evidence="2 3">DQ-A4</strain>
    </source>
</reference>
<accession>A0ABV0KBM7</accession>
<evidence type="ECO:0000313" key="3">
    <source>
        <dbReference type="Proteomes" id="UP001482513"/>
    </source>
</evidence>
<name>A0ABV0KBM7_9CYAN</name>
<evidence type="ECO:0000313" key="2">
    <source>
        <dbReference type="EMBL" id="MEP0950138.1"/>
    </source>
</evidence>
<protein>
    <recommendedName>
        <fullName evidence="4">Plasmid segregation centromere-binding protein ParG</fullName>
    </recommendedName>
</protein>
<evidence type="ECO:0000256" key="1">
    <source>
        <dbReference type="SAM" id="MobiDB-lite"/>
    </source>
</evidence>
<dbReference type="Proteomes" id="UP001482513">
    <property type="component" value="Unassembled WGS sequence"/>
</dbReference>
<dbReference type="RefSeq" id="WP_190706888.1">
    <property type="nucleotide sequence ID" value="NZ_JAMPKX010000021.1"/>
</dbReference>
<dbReference type="EMBL" id="JAMPKX010000021">
    <property type="protein sequence ID" value="MEP0950138.1"/>
    <property type="molecule type" value="Genomic_DNA"/>
</dbReference>
<organism evidence="2 3">
    <name type="scientific">Leptolyngbya subtilissima DQ-A4</name>
    <dbReference type="NCBI Taxonomy" id="2933933"/>
    <lineage>
        <taxon>Bacteria</taxon>
        <taxon>Bacillati</taxon>
        <taxon>Cyanobacteriota</taxon>
        <taxon>Cyanophyceae</taxon>
        <taxon>Leptolyngbyales</taxon>
        <taxon>Leptolyngbyaceae</taxon>
        <taxon>Leptolyngbya group</taxon>
        <taxon>Leptolyngbya</taxon>
    </lineage>
</organism>
<gene>
    <name evidence="2" type="ORF">NC992_24910</name>
</gene>
<proteinExistence type="predicted"/>
<feature type="region of interest" description="Disordered" evidence="1">
    <location>
        <begin position="1"/>
        <end position="54"/>
    </location>
</feature>
<comment type="caution">
    <text evidence="2">The sequence shown here is derived from an EMBL/GenBank/DDBJ whole genome shotgun (WGS) entry which is preliminary data.</text>
</comment>
<keyword evidence="3" id="KW-1185">Reference proteome</keyword>
<evidence type="ECO:0008006" key="4">
    <source>
        <dbReference type="Google" id="ProtNLM"/>
    </source>
</evidence>
<feature type="compositionally biased region" description="Polar residues" evidence="1">
    <location>
        <begin position="32"/>
        <end position="50"/>
    </location>
</feature>
<sequence>MAEQQGGKYGSLIRQAKQTKPDDQPFGLPDGQITSKPDNQTTGQPDANSQVKEKQVNLCVKVPESLRRHWAIQAKIQDITMTDVMVEALTQKFGLPDDQTTR</sequence>